<keyword evidence="4" id="KW-1185">Reference proteome</keyword>
<evidence type="ECO:0000313" key="3">
    <source>
        <dbReference type="EMBL" id="MEJ6011631.1"/>
    </source>
</evidence>
<evidence type="ECO:0000256" key="1">
    <source>
        <dbReference type="SAM" id="MobiDB-lite"/>
    </source>
</evidence>
<gene>
    <name evidence="3" type="ORF">WG900_17085</name>
</gene>
<proteinExistence type="predicted"/>
<evidence type="ECO:0000313" key="4">
    <source>
        <dbReference type="Proteomes" id="UP001379235"/>
    </source>
</evidence>
<accession>A0ABU8SDH5</accession>
<feature type="transmembrane region" description="Helical" evidence="2">
    <location>
        <begin position="21"/>
        <end position="44"/>
    </location>
</feature>
<evidence type="ECO:0000256" key="2">
    <source>
        <dbReference type="SAM" id="Phobius"/>
    </source>
</evidence>
<reference evidence="3 4" key="1">
    <citation type="submission" date="2024-03" db="EMBL/GenBank/DDBJ databases">
        <authorList>
            <person name="Jo J.-H."/>
        </authorList>
    </citation>
    <scope>NUCLEOTIDE SEQUENCE [LARGE SCALE GENOMIC DNA]</scope>
    <source>
        <strain evidence="3 4">AS3R-12</strain>
    </source>
</reference>
<dbReference type="Proteomes" id="UP001379235">
    <property type="component" value="Unassembled WGS sequence"/>
</dbReference>
<dbReference type="EMBL" id="JBBHJY010000010">
    <property type="protein sequence ID" value="MEJ6011631.1"/>
    <property type="molecule type" value="Genomic_DNA"/>
</dbReference>
<dbReference type="RefSeq" id="WP_339969065.1">
    <property type="nucleotide sequence ID" value="NZ_JBBHJY010000010.1"/>
</dbReference>
<comment type="caution">
    <text evidence="3">The sequence shown here is derived from an EMBL/GenBank/DDBJ whole genome shotgun (WGS) entry which is preliminary data.</text>
</comment>
<keyword evidence="2" id="KW-1133">Transmembrane helix</keyword>
<keyword evidence="2" id="KW-0472">Membrane</keyword>
<feature type="region of interest" description="Disordered" evidence="1">
    <location>
        <begin position="275"/>
        <end position="295"/>
    </location>
</feature>
<sequence>MNDELLNRTSQPMPQRRSGGGRIALASALLAFVLGAGGVGYLAWAGMLPWKAQGPDPMLVRPLAQPAPSASPGTAPVQVPVAEAAMAVRIVALEQRLAQIDLRAQAASGNAARAEGLLVALAARRALDKGVPLGYLEDQLRLRFGTRHMSEVNVVAQAAKNPVTLDKLLADLETLAPKLSGAPVRGDFWAAARSELGSLFVVRHDDAPSPAPQNRIERARLMLISGKVKEAVAEVQALPGAAAARDWTDAASRFATSRAALDLLESAALLEAETPSDAAGKAAVQPSPVNSLPAN</sequence>
<keyword evidence="2" id="KW-0812">Transmembrane</keyword>
<protein>
    <recommendedName>
        <fullName evidence="5">Inner membrane protein</fullName>
    </recommendedName>
</protein>
<evidence type="ECO:0008006" key="5">
    <source>
        <dbReference type="Google" id="ProtNLM"/>
    </source>
</evidence>
<organism evidence="3 4">
    <name type="scientific">Novosphingobium aquae</name>
    <dbReference type="NCBI Taxonomy" id="3133435"/>
    <lineage>
        <taxon>Bacteria</taxon>
        <taxon>Pseudomonadati</taxon>
        <taxon>Pseudomonadota</taxon>
        <taxon>Alphaproteobacteria</taxon>
        <taxon>Sphingomonadales</taxon>
        <taxon>Sphingomonadaceae</taxon>
        <taxon>Novosphingobium</taxon>
    </lineage>
</organism>
<name>A0ABU8SDH5_9SPHN</name>